<sequence length="263" mass="30698">MATYDVRVPRITWALCQISSSFFVCHPYMTLEVAFLVDRDIWRAENMRFWTSLGSVQNYPHRPLNIDWLHARDGRGGDRWFPTMYRSWHGRWDSRHEQTFPIVEVQDPSPSTDYLRLWHLAARRFLAPDNAFYPRPPNEIPPEAIQRVVNTLPRGTQVDHALDNRCPDRRRMFGTRTTDRDWQWLNGIVGEDVVAPRRVRRMPEDGGPSQQSEVPPTPSHHFDSSTPVFGSPSHDFFVGLISPRFQRTLQPVANLEEKIWGPV</sequence>
<evidence type="ECO:0000256" key="1">
    <source>
        <dbReference type="SAM" id="MobiDB-lite"/>
    </source>
</evidence>
<reference evidence="2 3" key="1">
    <citation type="journal article" date="2023" name="Plants (Basel)">
        <title>Bridging the Gap: Combining Genomics and Transcriptomics Approaches to Understand Stylosanthes scabra, an Orphan Legume from the Brazilian Caatinga.</title>
        <authorList>
            <person name="Ferreira-Neto J.R.C."/>
            <person name="da Silva M.D."/>
            <person name="Binneck E."/>
            <person name="de Melo N.F."/>
            <person name="da Silva R.H."/>
            <person name="de Melo A.L.T.M."/>
            <person name="Pandolfi V."/>
            <person name="Bustamante F.O."/>
            <person name="Brasileiro-Vidal A.C."/>
            <person name="Benko-Iseppon A.M."/>
        </authorList>
    </citation>
    <scope>NUCLEOTIDE SEQUENCE [LARGE SCALE GENOMIC DNA]</scope>
    <source>
        <tissue evidence="2">Leaves</tissue>
    </source>
</reference>
<dbReference type="Proteomes" id="UP001341840">
    <property type="component" value="Unassembled WGS sequence"/>
</dbReference>
<protein>
    <recommendedName>
        <fullName evidence="4">Aminotransferase-like plant mobile domain-containing protein</fullName>
    </recommendedName>
</protein>
<gene>
    <name evidence="2" type="ORF">PIB30_024451</name>
</gene>
<accession>A0ABU6W7Q4</accession>
<proteinExistence type="predicted"/>
<keyword evidence="3" id="KW-1185">Reference proteome</keyword>
<comment type="caution">
    <text evidence="2">The sequence shown here is derived from an EMBL/GenBank/DDBJ whole genome shotgun (WGS) entry which is preliminary data.</text>
</comment>
<name>A0ABU6W7Q4_9FABA</name>
<evidence type="ECO:0008006" key="4">
    <source>
        <dbReference type="Google" id="ProtNLM"/>
    </source>
</evidence>
<evidence type="ECO:0000313" key="2">
    <source>
        <dbReference type="EMBL" id="MED6181980.1"/>
    </source>
</evidence>
<feature type="region of interest" description="Disordered" evidence="1">
    <location>
        <begin position="201"/>
        <end position="228"/>
    </location>
</feature>
<organism evidence="2 3">
    <name type="scientific">Stylosanthes scabra</name>
    <dbReference type="NCBI Taxonomy" id="79078"/>
    <lineage>
        <taxon>Eukaryota</taxon>
        <taxon>Viridiplantae</taxon>
        <taxon>Streptophyta</taxon>
        <taxon>Embryophyta</taxon>
        <taxon>Tracheophyta</taxon>
        <taxon>Spermatophyta</taxon>
        <taxon>Magnoliopsida</taxon>
        <taxon>eudicotyledons</taxon>
        <taxon>Gunneridae</taxon>
        <taxon>Pentapetalae</taxon>
        <taxon>rosids</taxon>
        <taxon>fabids</taxon>
        <taxon>Fabales</taxon>
        <taxon>Fabaceae</taxon>
        <taxon>Papilionoideae</taxon>
        <taxon>50 kb inversion clade</taxon>
        <taxon>dalbergioids sensu lato</taxon>
        <taxon>Dalbergieae</taxon>
        <taxon>Pterocarpus clade</taxon>
        <taxon>Stylosanthes</taxon>
    </lineage>
</organism>
<dbReference type="EMBL" id="JASCZI010181330">
    <property type="protein sequence ID" value="MED6181980.1"/>
    <property type="molecule type" value="Genomic_DNA"/>
</dbReference>
<evidence type="ECO:0000313" key="3">
    <source>
        <dbReference type="Proteomes" id="UP001341840"/>
    </source>
</evidence>